<dbReference type="InParanoid" id="A0A1C7NPX2"/>
<dbReference type="PANTHER" id="PTHR46128:SF211">
    <property type="entry name" value="PENTACOTRIPEPTIDE-REPEAT REGION OF PRORP DOMAIN-CONTAINING PROTEIN"/>
    <property type="match status" value="1"/>
</dbReference>
<protein>
    <submittedName>
        <fullName evidence="2">Uncharacterized protein</fullName>
    </submittedName>
</protein>
<keyword evidence="3" id="KW-1185">Reference proteome</keyword>
<dbReference type="Proteomes" id="UP000093000">
    <property type="component" value="Unassembled WGS sequence"/>
</dbReference>
<organism evidence="2 3">
    <name type="scientific">Choanephora cucurbitarum</name>
    <dbReference type="NCBI Taxonomy" id="101091"/>
    <lineage>
        <taxon>Eukaryota</taxon>
        <taxon>Fungi</taxon>
        <taxon>Fungi incertae sedis</taxon>
        <taxon>Mucoromycota</taxon>
        <taxon>Mucoromycotina</taxon>
        <taxon>Mucoromycetes</taxon>
        <taxon>Mucorales</taxon>
        <taxon>Mucorineae</taxon>
        <taxon>Choanephoraceae</taxon>
        <taxon>Choanephoroideae</taxon>
        <taxon>Choanephora</taxon>
    </lineage>
</organism>
<gene>
    <name evidence="2" type="ORF">A0J61_02662</name>
</gene>
<sequence length="342" mass="40068">MVIRHARILSQFISNISPIASSPLLTRKSITTCIGCGRFQLQPVFFRPLYTTPTTTNTTSNNKYARLPSRARPAEPSITIMKYVKQGRLNEALSTYYRLFSEGSFPSRESFYQLAYSLYRCSDLQGMYAIHDTLITYFRRQRRVSKANKRTLLYVNTMLINLIGKSNTVDIQRIMALCKELVRYQQRTQSPIVLYNTLIKVMLEQKQVTYAHALLDDIAQHNLQPTFHTYGILLKDAAKQKDLPRLMSYLDQIEQHPDLYIDYATVSIVVGALCQLRSFDHAVKVVKSIRLPKTRDEMSSPKYTLELLGWIEHERQKYTRLKRKKRKLFFKRKRMYKRKIVT</sequence>
<proteinExistence type="inferred from homology"/>
<comment type="caution">
    <text evidence="2">The sequence shown here is derived from an EMBL/GenBank/DDBJ whole genome shotgun (WGS) entry which is preliminary data.</text>
</comment>
<dbReference type="InterPro" id="IPR002885">
    <property type="entry name" value="PPR_rpt"/>
</dbReference>
<evidence type="ECO:0000313" key="2">
    <source>
        <dbReference type="EMBL" id="OBZ89294.1"/>
    </source>
</evidence>
<evidence type="ECO:0000313" key="3">
    <source>
        <dbReference type="Proteomes" id="UP000093000"/>
    </source>
</evidence>
<dbReference type="PANTHER" id="PTHR46128">
    <property type="entry name" value="MITOCHONDRIAL GROUP I INTRON SPLICING FACTOR CCM1"/>
    <property type="match status" value="1"/>
</dbReference>
<dbReference type="STRING" id="101091.A0A1C7NPX2"/>
<dbReference type="AlphaFoldDB" id="A0A1C7NPX2"/>
<dbReference type="Pfam" id="PF13041">
    <property type="entry name" value="PPR_2"/>
    <property type="match status" value="1"/>
</dbReference>
<evidence type="ECO:0000256" key="1">
    <source>
        <dbReference type="ARBA" id="ARBA00007626"/>
    </source>
</evidence>
<accession>A0A1C7NPX2</accession>
<dbReference type="Gene3D" id="1.25.40.10">
    <property type="entry name" value="Tetratricopeptide repeat domain"/>
    <property type="match status" value="1"/>
</dbReference>
<dbReference type="InterPro" id="IPR050872">
    <property type="entry name" value="PPR_P_subfamily"/>
</dbReference>
<comment type="similarity">
    <text evidence="1">Belongs to the PPR family. P subfamily.</text>
</comment>
<dbReference type="OrthoDB" id="185373at2759"/>
<name>A0A1C7NPX2_9FUNG</name>
<reference evidence="2 3" key="1">
    <citation type="submission" date="2016-03" db="EMBL/GenBank/DDBJ databases">
        <title>Choanephora cucurbitarum.</title>
        <authorList>
            <person name="Min B."/>
            <person name="Park H."/>
            <person name="Park J.-H."/>
            <person name="Shin H.-D."/>
            <person name="Choi I.-G."/>
        </authorList>
    </citation>
    <scope>NUCLEOTIDE SEQUENCE [LARGE SCALE GENOMIC DNA]</scope>
    <source>
        <strain evidence="2 3">KUS-F28377</strain>
    </source>
</reference>
<dbReference type="InterPro" id="IPR011990">
    <property type="entry name" value="TPR-like_helical_dom_sf"/>
</dbReference>
<dbReference type="EMBL" id="LUGH01000103">
    <property type="protein sequence ID" value="OBZ89294.1"/>
    <property type="molecule type" value="Genomic_DNA"/>
</dbReference>